<dbReference type="EMBL" id="JAUFPT010000017">
    <property type="protein sequence ID" value="MDN3570260.1"/>
    <property type="molecule type" value="Genomic_DNA"/>
</dbReference>
<feature type="chain" id="PRO_5045290107" evidence="1">
    <location>
        <begin position="20"/>
        <end position="60"/>
    </location>
</feature>
<keyword evidence="3" id="KW-1185">Reference proteome</keyword>
<accession>A0ABT8ALD6</accession>
<feature type="signal peptide" evidence="1">
    <location>
        <begin position="1"/>
        <end position="19"/>
    </location>
</feature>
<dbReference type="RefSeq" id="WP_290355318.1">
    <property type="nucleotide sequence ID" value="NZ_JAUFPT010000017.1"/>
</dbReference>
<protein>
    <submittedName>
        <fullName evidence="2">Uncharacterized protein</fullName>
    </submittedName>
</protein>
<comment type="caution">
    <text evidence="2">The sequence shown here is derived from an EMBL/GenBank/DDBJ whole genome shotgun (WGS) entry which is preliminary data.</text>
</comment>
<proteinExistence type="predicted"/>
<sequence length="60" mass="6560">MRFAVLVAVFSLISVTAHSEEAAASRTTSCAQAASDLDFHKLGCLDEDMYILMPDNEDHD</sequence>
<evidence type="ECO:0000313" key="2">
    <source>
        <dbReference type="EMBL" id="MDN3570260.1"/>
    </source>
</evidence>
<organism evidence="2 3">
    <name type="scientific">Methylobacterium longum</name>
    <dbReference type="NCBI Taxonomy" id="767694"/>
    <lineage>
        <taxon>Bacteria</taxon>
        <taxon>Pseudomonadati</taxon>
        <taxon>Pseudomonadota</taxon>
        <taxon>Alphaproteobacteria</taxon>
        <taxon>Hyphomicrobiales</taxon>
        <taxon>Methylobacteriaceae</taxon>
        <taxon>Methylobacterium</taxon>
    </lineage>
</organism>
<evidence type="ECO:0000256" key="1">
    <source>
        <dbReference type="SAM" id="SignalP"/>
    </source>
</evidence>
<evidence type="ECO:0000313" key="3">
    <source>
        <dbReference type="Proteomes" id="UP001244297"/>
    </source>
</evidence>
<reference evidence="3" key="1">
    <citation type="journal article" date="2019" name="Int. J. Syst. Evol. Microbiol.">
        <title>The Global Catalogue of Microorganisms (GCM) 10K type strain sequencing project: providing services to taxonomists for standard genome sequencing and annotation.</title>
        <authorList>
            <consortium name="The Broad Institute Genomics Platform"/>
            <consortium name="The Broad Institute Genome Sequencing Center for Infectious Disease"/>
            <person name="Wu L."/>
            <person name="Ma J."/>
        </authorList>
    </citation>
    <scope>NUCLEOTIDE SEQUENCE [LARGE SCALE GENOMIC DNA]</scope>
    <source>
        <strain evidence="3">CECT 7806</strain>
    </source>
</reference>
<name>A0ABT8ALD6_9HYPH</name>
<gene>
    <name evidence="2" type="ORF">QWZ18_06450</name>
</gene>
<dbReference type="Proteomes" id="UP001244297">
    <property type="component" value="Unassembled WGS sequence"/>
</dbReference>
<keyword evidence="1" id="KW-0732">Signal</keyword>